<gene>
    <name evidence="1" type="ORF">SPHINGO391_460030</name>
</gene>
<sequence>MMAGMTPPSPHPVILTKVRTQGSKRCTLWLWGLTYVRMTREGGVHAKALRREEKSPAWLAPLLPPLRAFAPSREPTLG</sequence>
<name>A0A5E7ZI73_9SPHN</name>
<dbReference type="AlphaFoldDB" id="A0A5E7ZI73"/>
<reference evidence="1 2" key="1">
    <citation type="submission" date="2019-09" db="EMBL/GenBank/DDBJ databases">
        <authorList>
            <person name="Dittami M. S."/>
        </authorList>
    </citation>
    <scope>NUCLEOTIDE SEQUENCE [LARGE SCALE GENOMIC DNA]</scope>
    <source>
        <strain evidence="1">SPHINGO391</strain>
    </source>
</reference>
<evidence type="ECO:0000313" key="2">
    <source>
        <dbReference type="Proteomes" id="UP000326857"/>
    </source>
</evidence>
<dbReference type="Proteomes" id="UP000326857">
    <property type="component" value="Unassembled WGS sequence"/>
</dbReference>
<dbReference type="EMBL" id="CABVLI010000041">
    <property type="protein sequence ID" value="VVT18751.1"/>
    <property type="molecule type" value="Genomic_DNA"/>
</dbReference>
<evidence type="ECO:0000313" key="1">
    <source>
        <dbReference type="EMBL" id="VVT18751.1"/>
    </source>
</evidence>
<accession>A0A5E7ZI73</accession>
<organism evidence="1 2">
    <name type="scientific">Sphingomonas aurantiaca</name>
    <dbReference type="NCBI Taxonomy" id="185949"/>
    <lineage>
        <taxon>Bacteria</taxon>
        <taxon>Pseudomonadati</taxon>
        <taxon>Pseudomonadota</taxon>
        <taxon>Alphaproteobacteria</taxon>
        <taxon>Sphingomonadales</taxon>
        <taxon>Sphingomonadaceae</taxon>
        <taxon>Sphingomonas</taxon>
    </lineage>
</organism>
<proteinExistence type="predicted"/>
<protein>
    <submittedName>
        <fullName evidence="1">Uncharacterized protein</fullName>
    </submittedName>
</protein>